<reference evidence="3" key="1">
    <citation type="submission" date="2018-12" db="EMBL/GenBank/DDBJ databases">
        <title>Tengunoibacter tsumagoiensis gen. nov., sp. nov., Dictyobacter kobayashii sp. nov., D. alpinus sp. nov., and D. joshuensis sp. nov. and description of Dictyobacteraceae fam. nov. within the order Ktedonobacterales isolated from Tengu-no-mugimeshi.</title>
        <authorList>
            <person name="Wang C.M."/>
            <person name="Zheng Y."/>
            <person name="Sakai Y."/>
            <person name="Toyoda A."/>
            <person name="Minakuchi Y."/>
            <person name="Abe K."/>
            <person name="Yokota A."/>
            <person name="Yabe S."/>
        </authorList>
    </citation>
    <scope>NUCLEOTIDE SEQUENCE [LARGE SCALE GENOMIC DNA]</scope>
    <source>
        <strain evidence="3">Uno11</strain>
    </source>
</reference>
<dbReference type="RefSeq" id="WP_126552308.1">
    <property type="nucleotide sequence ID" value="NZ_BIFS01000001.1"/>
</dbReference>
<evidence type="ECO:0008006" key="4">
    <source>
        <dbReference type="Google" id="ProtNLM"/>
    </source>
</evidence>
<protein>
    <recommendedName>
        <fullName evidence="4">GlsB/YeaQ/YmgE family stress response membrane protein</fullName>
    </recommendedName>
</protein>
<evidence type="ECO:0000313" key="2">
    <source>
        <dbReference type="EMBL" id="GCE20661.1"/>
    </source>
</evidence>
<keyword evidence="1" id="KW-1133">Transmembrane helix</keyword>
<organism evidence="2 3">
    <name type="scientific">Dictyobacter kobayashii</name>
    <dbReference type="NCBI Taxonomy" id="2014872"/>
    <lineage>
        <taxon>Bacteria</taxon>
        <taxon>Bacillati</taxon>
        <taxon>Chloroflexota</taxon>
        <taxon>Ktedonobacteria</taxon>
        <taxon>Ktedonobacterales</taxon>
        <taxon>Dictyobacteraceae</taxon>
        <taxon>Dictyobacter</taxon>
    </lineage>
</organism>
<comment type="caution">
    <text evidence="2">The sequence shown here is derived from an EMBL/GenBank/DDBJ whole genome shotgun (WGS) entry which is preliminary data.</text>
</comment>
<accession>A0A402AN90</accession>
<evidence type="ECO:0000313" key="3">
    <source>
        <dbReference type="Proteomes" id="UP000287188"/>
    </source>
</evidence>
<dbReference type="AlphaFoldDB" id="A0A402AN90"/>
<gene>
    <name evidence="2" type="ORF">KDK_44610</name>
</gene>
<dbReference type="EMBL" id="BIFS01000001">
    <property type="protein sequence ID" value="GCE20661.1"/>
    <property type="molecule type" value="Genomic_DNA"/>
</dbReference>
<keyword evidence="1" id="KW-0472">Membrane</keyword>
<name>A0A402AN90_9CHLR</name>
<proteinExistence type="predicted"/>
<keyword evidence="3" id="KW-1185">Reference proteome</keyword>
<dbReference type="Proteomes" id="UP000287188">
    <property type="component" value="Unassembled WGS sequence"/>
</dbReference>
<sequence length="113" mass="12147">MQVLADGVTIAIGHNVWSFGLDVIMYIVIAAIVGVIAEMIVGWRVPFGIIGAIIAGVIGVWLMTKVINITGIGDFYLFGVPILRGLIGAIILIGLWHLVTAGFGSRRRRYRAA</sequence>
<evidence type="ECO:0000256" key="1">
    <source>
        <dbReference type="SAM" id="Phobius"/>
    </source>
</evidence>
<feature type="transmembrane region" description="Helical" evidence="1">
    <location>
        <begin position="16"/>
        <end position="36"/>
    </location>
</feature>
<feature type="transmembrane region" description="Helical" evidence="1">
    <location>
        <begin position="75"/>
        <end position="99"/>
    </location>
</feature>
<keyword evidence="1" id="KW-0812">Transmembrane</keyword>
<feature type="transmembrane region" description="Helical" evidence="1">
    <location>
        <begin position="43"/>
        <end position="63"/>
    </location>
</feature>